<evidence type="ECO:0000313" key="2">
    <source>
        <dbReference type="EMBL" id="CAK6970871.1"/>
    </source>
</evidence>
<dbReference type="PANTHER" id="PTHR47773">
    <property type="entry name" value="SI:DKEY-9I5.2-RELATED"/>
    <property type="match status" value="1"/>
</dbReference>
<feature type="compositionally biased region" description="Low complexity" evidence="1">
    <location>
        <begin position="164"/>
        <end position="175"/>
    </location>
</feature>
<comment type="caution">
    <text evidence="2">The sequence shown here is derived from an EMBL/GenBank/DDBJ whole genome shotgun (WGS) entry which is preliminary data.</text>
</comment>
<accession>A0AAV1PGQ3</accession>
<evidence type="ECO:0000256" key="1">
    <source>
        <dbReference type="SAM" id="MobiDB-lite"/>
    </source>
</evidence>
<proteinExistence type="predicted"/>
<feature type="region of interest" description="Disordered" evidence="1">
    <location>
        <begin position="139"/>
        <end position="175"/>
    </location>
</feature>
<dbReference type="PANTHER" id="PTHR47773:SF1">
    <property type="entry name" value="C2H2-TYPE DOMAIN-CONTAINING PROTEIN"/>
    <property type="match status" value="1"/>
</dbReference>
<evidence type="ECO:0000313" key="3">
    <source>
        <dbReference type="Proteomes" id="UP001314229"/>
    </source>
</evidence>
<keyword evidence="3" id="KW-1185">Reference proteome</keyword>
<sequence length="268" mass="29947">MPAEDDPIDVICRKHAILMQAEQTTVPANLRQKIVTAASSLQEHDKTAANFVKRYKSRWGYTLFGRCLGADTPETRAAHKTKFGWMRYPQAAQVTEDSRLLYLVIKMLKNQPPTNHLSSPSKITASIKGQYKRIVDRRKEEGQLQGYSNTKGKASPDSALKRANASSSNSTNIPTTTHQIDLRCSTRTFITLLVKGVSPTPLPDVYLQKIAPVGRGDTDRWSELRDLKGFDSDADLATFLLDKGRSPYGKLFGILKSFIRIPETKPLI</sequence>
<dbReference type="AlphaFoldDB" id="A0AAV1PGQ3"/>
<organism evidence="2 3">
    <name type="scientific">Scomber scombrus</name>
    <name type="common">Atlantic mackerel</name>
    <name type="synonym">Scomber vernalis</name>
    <dbReference type="NCBI Taxonomy" id="13677"/>
    <lineage>
        <taxon>Eukaryota</taxon>
        <taxon>Metazoa</taxon>
        <taxon>Chordata</taxon>
        <taxon>Craniata</taxon>
        <taxon>Vertebrata</taxon>
        <taxon>Euteleostomi</taxon>
        <taxon>Actinopterygii</taxon>
        <taxon>Neopterygii</taxon>
        <taxon>Teleostei</taxon>
        <taxon>Neoteleostei</taxon>
        <taxon>Acanthomorphata</taxon>
        <taxon>Pelagiaria</taxon>
        <taxon>Scombriformes</taxon>
        <taxon>Scombridae</taxon>
        <taxon>Scomber</taxon>
    </lineage>
</organism>
<gene>
    <name evidence="2" type="ORF">FSCOSCO3_A007088</name>
</gene>
<dbReference type="Proteomes" id="UP001314229">
    <property type="component" value="Unassembled WGS sequence"/>
</dbReference>
<name>A0AAV1PGQ3_SCOSC</name>
<dbReference type="EMBL" id="CAWUFR010000167">
    <property type="protein sequence ID" value="CAK6970871.1"/>
    <property type="molecule type" value="Genomic_DNA"/>
</dbReference>
<reference evidence="2 3" key="1">
    <citation type="submission" date="2024-01" db="EMBL/GenBank/DDBJ databases">
        <authorList>
            <person name="Alioto T."/>
            <person name="Alioto T."/>
            <person name="Gomez Garrido J."/>
        </authorList>
    </citation>
    <scope>NUCLEOTIDE SEQUENCE [LARGE SCALE GENOMIC DNA]</scope>
</reference>
<protein>
    <submittedName>
        <fullName evidence="2">Uncharacterized protein LOC117805462</fullName>
    </submittedName>
</protein>